<dbReference type="Proteomes" id="UP000199452">
    <property type="component" value="Unassembled WGS sequence"/>
</dbReference>
<dbReference type="InterPro" id="IPR029058">
    <property type="entry name" value="AB_hydrolase_fold"/>
</dbReference>
<proteinExistence type="predicted"/>
<dbReference type="InterPro" id="IPR052920">
    <property type="entry name" value="DNA-binding_regulatory"/>
</dbReference>
<dbReference type="PANTHER" id="PTHR43358:SF5">
    <property type="entry name" value="EXPORTED PROTEIN"/>
    <property type="match status" value="1"/>
</dbReference>
<keyword evidence="1" id="KW-0472">Membrane</keyword>
<feature type="transmembrane region" description="Helical" evidence="1">
    <location>
        <begin position="12"/>
        <end position="32"/>
    </location>
</feature>
<evidence type="ECO:0000313" key="4">
    <source>
        <dbReference type="Proteomes" id="UP000199452"/>
    </source>
</evidence>
<dbReference type="RefSeq" id="WP_125869932.1">
    <property type="nucleotide sequence ID" value="NZ_FMYP01000114.1"/>
</dbReference>
<dbReference type="Pfam" id="PF12146">
    <property type="entry name" value="Hydrolase_4"/>
    <property type="match status" value="1"/>
</dbReference>
<dbReference type="AlphaFoldDB" id="A0A1G6T760"/>
<keyword evidence="1" id="KW-0812">Transmembrane</keyword>
<accession>A0A1G6T760</accession>
<keyword evidence="4" id="KW-1185">Reference proteome</keyword>
<dbReference type="InterPro" id="IPR022742">
    <property type="entry name" value="Hydrolase_4"/>
</dbReference>
<name>A0A1G6T760_9BACT</name>
<feature type="domain" description="Serine aminopeptidase S33" evidence="2">
    <location>
        <begin position="90"/>
        <end position="180"/>
    </location>
</feature>
<evidence type="ECO:0000256" key="1">
    <source>
        <dbReference type="SAM" id="Phobius"/>
    </source>
</evidence>
<dbReference type="SUPFAM" id="SSF53474">
    <property type="entry name" value="alpha/beta-Hydrolases"/>
    <property type="match status" value="1"/>
</dbReference>
<dbReference type="InterPro" id="IPR009199">
    <property type="entry name" value="PhoPQ-act_pathogen-rel_PqaA"/>
</dbReference>
<reference evidence="3 4" key="1">
    <citation type="submission" date="2016-09" db="EMBL/GenBank/DDBJ databases">
        <authorList>
            <person name="Capua I."/>
            <person name="De Benedictis P."/>
            <person name="Joannis T."/>
            <person name="Lombin L.H."/>
            <person name="Cattoli G."/>
        </authorList>
    </citation>
    <scope>NUCLEOTIDE SEQUENCE [LARGE SCALE GENOMIC DNA]</scope>
    <source>
        <strain evidence="3 4">A7P-90m</strain>
    </source>
</reference>
<dbReference type="EMBL" id="FMYP01000114">
    <property type="protein sequence ID" value="SDD24920.1"/>
    <property type="molecule type" value="Genomic_DNA"/>
</dbReference>
<keyword evidence="1" id="KW-1133">Transmembrane helix</keyword>
<protein>
    <recommendedName>
        <fullName evidence="2">Serine aminopeptidase S33 domain-containing protein</fullName>
    </recommendedName>
</protein>
<gene>
    <name evidence="3" type="ORF">SAMN05216323_11147</name>
</gene>
<organism evidence="3 4">
    <name type="scientific">Williamwhitmania taraxaci</name>
    <dbReference type="NCBI Taxonomy" id="1640674"/>
    <lineage>
        <taxon>Bacteria</taxon>
        <taxon>Pseudomonadati</taxon>
        <taxon>Bacteroidota</taxon>
        <taxon>Bacteroidia</taxon>
        <taxon>Bacteroidales</taxon>
        <taxon>Williamwhitmaniaceae</taxon>
        <taxon>Williamwhitmania</taxon>
    </lineage>
</organism>
<sequence length="321" mass="36377">MKNIKSRIVLGIIYSIAFIGLFYLCIGCYFAYVAVGNFNLTTFVTTFEKQRADSTFDVARWDTLVKHDINLKSDFGYSVNGMFVENGTPSDTTVVICHGVACNKWLMIRYADLYLSLGYNVVLYDQRGHGVSGGEYSTFGYTEKFDLQKMVELVAEQHLGVVIGAHGESMGAATVLLHAGMINAHTPDSLPHISFYIADCPYSDLKKQLTYRLKEEYHIPNIGIVEAASLWSHWLYGFWFGEVNPIAHIQDVKVPVLFIHGDADTYVPTSMSEEFYSAKPEPKMLYLSPNANHAMSYRVNKDEYRSRVETFRSRFLGQRNL</sequence>
<dbReference type="OrthoDB" id="9777090at2"/>
<dbReference type="Gene3D" id="3.40.50.1820">
    <property type="entry name" value="alpha/beta hydrolase"/>
    <property type="match status" value="1"/>
</dbReference>
<dbReference type="STRING" id="1640674.SAMN05216323_11147"/>
<evidence type="ECO:0000259" key="2">
    <source>
        <dbReference type="Pfam" id="PF12146"/>
    </source>
</evidence>
<evidence type="ECO:0000313" key="3">
    <source>
        <dbReference type="EMBL" id="SDD24920.1"/>
    </source>
</evidence>
<dbReference type="Pfam" id="PF10142">
    <property type="entry name" value="PhoPQ_related"/>
    <property type="match status" value="1"/>
</dbReference>
<dbReference type="PANTHER" id="PTHR43358">
    <property type="entry name" value="ALPHA/BETA-HYDROLASE"/>
    <property type="match status" value="1"/>
</dbReference>